<dbReference type="SUPFAM" id="SSF53686">
    <property type="entry name" value="Tryptophan synthase beta subunit-like PLP-dependent enzymes"/>
    <property type="match status" value="1"/>
</dbReference>
<dbReference type="OrthoDB" id="9811476at2"/>
<evidence type="ECO:0000259" key="5">
    <source>
        <dbReference type="Pfam" id="PF00291"/>
    </source>
</evidence>
<dbReference type="GO" id="GO:0005524">
    <property type="term" value="F:ATP binding"/>
    <property type="evidence" value="ECO:0007669"/>
    <property type="project" value="TreeGrafter"/>
</dbReference>
<dbReference type="CDD" id="cd01562">
    <property type="entry name" value="Thr-dehyd"/>
    <property type="match status" value="1"/>
</dbReference>
<dbReference type="GO" id="GO:0000287">
    <property type="term" value="F:magnesium ion binding"/>
    <property type="evidence" value="ECO:0007669"/>
    <property type="project" value="TreeGrafter"/>
</dbReference>
<evidence type="ECO:0000256" key="2">
    <source>
        <dbReference type="ARBA" id="ARBA00010869"/>
    </source>
</evidence>
<evidence type="ECO:0000313" key="6">
    <source>
        <dbReference type="EMBL" id="QEI08027.1"/>
    </source>
</evidence>
<dbReference type="GO" id="GO:0070179">
    <property type="term" value="P:D-serine biosynthetic process"/>
    <property type="evidence" value="ECO:0007669"/>
    <property type="project" value="TreeGrafter"/>
</dbReference>
<protein>
    <submittedName>
        <fullName evidence="6">Threonine/serine dehydratase</fullName>
    </submittedName>
</protein>
<comment type="cofactor">
    <cofactor evidence="1">
        <name>pyridoxal 5'-phosphate</name>
        <dbReference type="ChEBI" id="CHEBI:597326"/>
    </cofactor>
</comment>
<dbReference type="PANTHER" id="PTHR43050">
    <property type="entry name" value="SERINE / THREONINE RACEMASE FAMILY MEMBER"/>
    <property type="match status" value="1"/>
</dbReference>
<dbReference type="InterPro" id="IPR036052">
    <property type="entry name" value="TrpB-like_PALP_sf"/>
</dbReference>
<dbReference type="RefSeq" id="WP_148817150.1">
    <property type="nucleotide sequence ID" value="NZ_CP043046.1"/>
</dbReference>
<dbReference type="GO" id="GO:0030378">
    <property type="term" value="F:serine racemase activity"/>
    <property type="evidence" value="ECO:0007669"/>
    <property type="project" value="TreeGrafter"/>
</dbReference>
<dbReference type="EMBL" id="CP043046">
    <property type="protein sequence ID" value="QEI08027.1"/>
    <property type="molecule type" value="Genomic_DNA"/>
</dbReference>
<keyword evidence="4" id="KW-0456">Lyase</keyword>
<proteinExistence type="inferred from homology"/>
<organism evidence="6 7">
    <name type="scientific">Pigmentiphaga aceris</name>
    <dbReference type="NCBI Taxonomy" id="1940612"/>
    <lineage>
        <taxon>Bacteria</taxon>
        <taxon>Pseudomonadati</taxon>
        <taxon>Pseudomonadota</taxon>
        <taxon>Betaproteobacteria</taxon>
        <taxon>Burkholderiales</taxon>
        <taxon>Alcaligenaceae</taxon>
        <taxon>Pigmentiphaga</taxon>
    </lineage>
</organism>
<evidence type="ECO:0000256" key="3">
    <source>
        <dbReference type="ARBA" id="ARBA00022898"/>
    </source>
</evidence>
<dbReference type="InterPro" id="IPR001926">
    <property type="entry name" value="TrpB-like_PALP"/>
</dbReference>
<evidence type="ECO:0000313" key="7">
    <source>
        <dbReference type="Proteomes" id="UP000325161"/>
    </source>
</evidence>
<keyword evidence="7" id="KW-1185">Reference proteome</keyword>
<dbReference type="FunFam" id="3.40.50.1100:FF:000005">
    <property type="entry name" value="Threonine dehydratase catabolic"/>
    <property type="match status" value="1"/>
</dbReference>
<dbReference type="GO" id="GO:0018114">
    <property type="term" value="F:threonine racemase activity"/>
    <property type="evidence" value="ECO:0007669"/>
    <property type="project" value="TreeGrafter"/>
</dbReference>
<reference evidence="6 7" key="1">
    <citation type="submission" date="2019-08" db="EMBL/GenBank/DDBJ databases">
        <title>Amphibian skin-associated Pigmentiphaga: genome sequence and occurrence across geography and hosts.</title>
        <authorList>
            <person name="Bletz M.C."/>
            <person name="Bunk B."/>
            <person name="Sproeer C."/>
            <person name="Biwer P."/>
            <person name="Reiter S."/>
            <person name="Rabemananjara F.C.E."/>
            <person name="Schulz S."/>
            <person name="Overmann J."/>
            <person name="Vences M."/>
        </authorList>
    </citation>
    <scope>NUCLEOTIDE SEQUENCE [LARGE SCALE GENOMIC DNA]</scope>
    <source>
        <strain evidence="6 7">Mada1488</strain>
    </source>
</reference>
<dbReference type="KEGG" id="pacr:FXN63_20920"/>
<dbReference type="Proteomes" id="UP000325161">
    <property type="component" value="Chromosome"/>
</dbReference>
<dbReference type="GO" id="GO:0030170">
    <property type="term" value="F:pyridoxal phosphate binding"/>
    <property type="evidence" value="ECO:0007669"/>
    <property type="project" value="TreeGrafter"/>
</dbReference>
<evidence type="ECO:0000256" key="1">
    <source>
        <dbReference type="ARBA" id="ARBA00001933"/>
    </source>
</evidence>
<accession>A0A5C0B618</accession>
<feature type="domain" description="Tryptophan synthase beta chain-like PALP" evidence="5">
    <location>
        <begin position="33"/>
        <end position="325"/>
    </location>
</feature>
<keyword evidence="3" id="KW-0663">Pyridoxal phosphate</keyword>
<sequence>MSNTHTPLAPAFFSEVGAPSITQIEAAAARIREHAVVTPLLESAVINELTGGRILFKAEVLQVAGSFKFRGACNRLMQLSPEQKQAGVVAFSSGNHALATSAVAKLLGVKATIIMPADAPKTKVEGARDNGATVILYDRHKDDREAIGAEISRQSGAVTVPPYDDLYIMTGQATVGLEIVEALADVDVVADVVLAACSGGGLVGGVASAVRAKSPATAVYAVEPAEFDELARSLASGKPERNSPDAKSICDALQVVTPGKLTFPVNQRLLAGSLSVTDDEVRDAMRVAFKHLKLAVEPGGAVGLAAVLAGKLDVKDKTVVVILSGGNVDGDFFAKVLGG</sequence>
<dbReference type="PANTHER" id="PTHR43050:SF1">
    <property type="entry name" value="SERINE RACEMASE"/>
    <property type="match status" value="1"/>
</dbReference>
<name>A0A5C0B618_9BURK</name>
<dbReference type="AlphaFoldDB" id="A0A5C0B618"/>
<evidence type="ECO:0000256" key="4">
    <source>
        <dbReference type="ARBA" id="ARBA00023239"/>
    </source>
</evidence>
<gene>
    <name evidence="6" type="ORF">FXN63_20920</name>
</gene>
<comment type="similarity">
    <text evidence="2">Belongs to the serine/threonine dehydratase family.</text>
</comment>
<dbReference type="Pfam" id="PF00291">
    <property type="entry name" value="PALP"/>
    <property type="match status" value="1"/>
</dbReference>
<dbReference type="GO" id="GO:0003941">
    <property type="term" value="F:L-serine ammonia-lyase activity"/>
    <property type="evidence" value="ECO:0007669"/>
    <property type="project" value="TreeGrafter"/>
</dbReference>
<dbReference type="Gene3D" id="3.40.50.1100">
    <property type="match status" value="2"/>
</dbReference>